<keyword evidence="2" id="KW-1185">Reference proteome</keyword>
<dbReference type="SUPFAM" id="SSF56219">
    <property type="entry name" value="DNase I-like"/>
    <property type="match status" value="1"/>
</dbReference>
<dbReference type="Pfam" id="PF13966">
    <property type="entry name" value="zf-RVT"/>
    <property type="match status" value="1"/>
</dbReference>
<reference evidence="3" key="2">
    <citation type="submission" date="2025-08" db="UniProtKB">
        <authorList>
            <consortium name="RefSeq"/>
        </authorList>
    </citation>
    <scope>IDENTIFICATION</scope>
    <source>
        <tissue evidence="3">Leaf</tissue>
    </source>
</reference>
<dbReference type="Proteomes" id="UP000694864">
    <property type="component" value="Chromosome 20"/>
</dbReference>
<sequence>MERACPGWKFISNHMSDADGRIIVIWKDPATVRVMHQSRQTLTCEVTVGNKFQFVFTSVYASNVRKERTDLWVELMQIQSYFSLHTCPWLVGGDFNQITHFEEHSSPDVNYLTPPMTELRDCLSQLELFDLRFQGPFYTWTNNQPASLVAKKLGRVLQERDLHTKWNFLRAIEESYFRQKSRVNWLKEGDLNTSYFHKMCQSRANYNTIRSFMLDTGELLLDPEQMSIHAISHFQAILGPENLPQCSIRSSLAWFQNLNPFRISSHHSQLMLMVPTPPDITKVMHKLNPNKAPGPDGYTLGFYKAVWSTLGPEVISSITQFFHSSFLPSSTNATILALIPKKPGASSIKDYRPISCLNTLYKVVSKLLVAKIKPILPSLILPNQTAFLTDRLLLENTVLAAEIVNGYHKSQGPKRIVIKVDIAKAFDTLSWDFLFTCLKALEIPNQYLRWLQACICTPNFTIGYNGTVQGYFKGRRGLRQGDPLSPYLFVIAMNNLSLMLNKAAEEGKFLYHHNCDTAKLTHLCFADDLLIFVDGSVSSVQNVLEVLKEFEERPGLAISLQKSSFYSGGLTEEEIDSITVATGLPHGTLPVRYLGVPLCTKKLTLQNCEPLLQQVKGKINNWCSKSLSFAGRLVLINTVIAGISNFWCSTFLLPKACIRKINTMCSSFLWKGHCEGRHNARVSWDNITKPKDQGGLGIRDLATWNTACVLKLIWLLFFRSGLVWVAWYRLHFLRGSLSSFWTMKKRPNFSWLANKLLKVKDMAYNWIKLRVGNGITCRFWSDNWSPFGNLSTFLSTTRLGICATATLAQVYNHDNWRLPNPRSDNQVSLHAHLTTLHLSEEEDHYEWEMQGKIYQKYSTRRVYDCIVNQSALVPWRRAVWNKGGIPRHSFLTWLFTLNRCRTRARLLGWGFQTDPRCLLCNSCDESWNHLFFNCHYSWSVWSQIAARCTLQPCRNWDANLEQMSSLRGPKEHQRLCLLAWQCSLYTLWNERNTRLHRQNFRSVESTLKLIDSTIRNRIDSFRATNPSVSSLMLQLWFSTLSSSSTASVTITIPSPRLLNPSSLGSL</sequence>
<evidence type="ECO:0000313" key="3">
    <source>
        <dbReference type="RefSeq" id="XP_010495447.1"/>
    </source>
</evidence>
<dbReference type="InterPro" id="IPR000477">
    <property type="entry name" value="RT_dom"/>
</dbReference>
<dbReference type="Pfam" id="PF00078">
    <property type="entry name" value="RVT_1"/>
    <property type="match status" value="1"/>
</dbReference>
<evidence type="ECO:0000313" key="2">
    <source>
        <dbReference type="Proteomes" id="UP000694864"/>
    </source>
</evidence>
<dbReference type="SUPFAM" id="SSF56672">
    <property type="entry name" value="DNA/RNA polymerases"/>
    <property type="match status" value="1"/>
</dbReference>
<proteinExistence type="predicted"/>
<dbReference type="CDD" id="cd01650">
    <property type="entry name" value="RT_nLTR_like"/>
    <property type="match status" value="1"/>
</dbReference>
<dbReference type="RefSeq" id="XP_010495447.1">
    <property type="nucleotide sequence ID" value="XM_010497145.1"/>
</dbReference>
<name>A0ABM0Y4Q0_CAMSA</name>
<accession>A0ABM0Y4Q0</accession>
<dbReference type="PROSITE" id="PS50878">
    <property type="entry name" value="RT_POL"/>
    <property type="match status" value="1"/>
</dbReference>
<organism evidence="2 3">
    <name type="scientific">Camelina sativa</name>
    <name type="common">False flax</name>
    <name type="synonym">Myagrum sativum</name>
    <dbReference type="NCBI Taxonomy" id="90675"/>
    <lineage>
        <taxon>Eukaryota</taxon>
        <taxon>Viridiplantae</taxon>
        <taxon>Streptophyta</taxon>
        <taxon>Embryophyta</taxon>
        <taxon>Tracheophyta</taxon>
        <taxon>Spermatophyta</taxon>
        <taxon>Magnoliopsida</taxon>
        <taxon>eudicotyledons</taxon>
        <taxon>Gunneridae</taxon>
        <taxon>Pentapetalae</taxon>
        <taxon>rosids</taxon>
        <taxon>malvids</taxon>
        <taxon>Brassicales</taxon>
        <taxon>Brassicaceae</taxon>
        <taxon>Camelineae</taxon>
        <taxon>Camelina</taxon>
    </lineage>
</organism>
<dbReference type="PANTHER" id="PTHR33116:SF80">
    <property type="entry name" value="REVERSE TRANSCRIPTASE ZINC-BINDING DOMAIN-CONTAINING PROTEIN"/>
    <property type="match status" value="1"/>
</dbReference>
<dbReference type="PANTHER" id="PTHR33116">
    <property type="entry name" value="REVERSE TRANSCRIPTASE ZINC-BINDING DOMAIN-CONTAINING PROTEIN-RELATED-RELATED"/>
    <property type="match status" value="1"/>
</dbReference>
<dbReference type="InterPro" id="IPR036691">
    <property type="entry name" value="Endo/exonu/phosph_ase_sf"/>
</dbReference>
<gene>
    <name evidence="3" type="primary">LOC104772543</name>
</gene>
<protein>
    <submittedName>
        <fullName evidence="3">Uncharacterized protein LOC104772543</fullName>
    </submittedName>
</protein>
<evidence type="ECO:0000259" key="1">
    <source>
        <dbReference type="PROSITE" id="PS50878"/>
    </source>
</evidence>
<feature type="domain" description="Reverse transcriptase" evidence="1">
    <location>
        <begin position="320"/>
        <end position="598"/>
    </location>
</feature>
<dbReference type="Gene3D" id="3.60.10.10">
    <property type="entry name" value="Endonuclease/exonuclease/phosphatase"/>
    <property type="match status" value="1"/>
</dbReference>
<dbReference type="GeneID" id="104772543"/>
<dbReference type="InterPro" id="IPR043502">
    <property type="entry name" value="DNA/RNA_pol_sf"/>
</dbReference>
<reference evidence="2" key="1">
    <citation type="journal article" date="2014" name="Nat. Commun.">
        <title>The emerging biofuel crop Camelina sativa retains a highly undifferentiated hexaploid genome structure.</title>
        <authorList>
            <person name="Kagale S."/>
            <person name="Koh C."/>
            <person name="Nixon J."/>
            <person name="Bollina V."/>
            <person name="Clarke W.E."/>
            <person name="Tuteja R."/>
            <person name="Spillane C."/>
            <person name="Robinson S.J."/>
            <person name="Links M.G."/>
            <person name="Clarke C."/>
            <person name="Higgins E.E."/>
            <person name="Huebert T."/>
            <person name="Sharpe A.G."/>
            <person name="Parkin I.A."/>
        </authorList>
    </citation>
    <scope>NUCLEOTIDE SEQUENCE [LARGE SCALE GENOMIC DNA]</scope>
    <source>
        <strain evidence="2">cv. DH55</strain>
    </source>
</reference>
<dbReference type="InterPro" id="IPR026960">
    <property type="entry name" value="RVT-Znf"/>
</dbReference>